<dbReference type="InterPro" id="IPR016305">
    <property type="entry name" value="Mannose-6-P_Isomerase"/>
</dbReference>
<gene>
    <name evidence="1" type="ORF">GCM10010393_27940</name>
</gene>
<dbReference type="PRINTS" id="PR00714">
    <property type="entry name" value="MAN6PISMRASE"/>
</dbReference>
<name>A0ABP5Z8X7_9ACTN</name>
<evidence type="ECO:0000313" key="1">
    <source>
        <dbReference type="EMBL" id="GAA2494366.1"/>
    </source>
</evidence>
<dbReference type="InterPro" id="IPR011051">
    <property type="entry name" value="RmlC_Cupin_sf"/>
</dbReference>
<keyword evidence="2" id="KW-1185">Reference proteome</keyword>
<dbReference type="PANTHER" id="PTHR10309">
    <property type="entry name" value="MANNOSE-6-PHOSPHATE ISOMERASE"/>
    <property type="match status" value="1"/>
</dbReference>
<sequence>MRLRAGARAGGRRGVALPWARHRNGVATPALRLPPLPRASAPAPAPAPAPDFDSAIWPGECADLMDRLDVPDLRPFIGALRDDVDQGALRDVFTGFLSPCAGLADFRAYLAVARAHPGDPGLLPALMLRHVRLAPGEALCLGAGVPHAYLSGLGVEIMASSDNVLRCGLTSKHIDRDELLKVVRFSALPTPVLLPRAEGDEHVYPAPVEDFRLSRMALDARARPRPLGPGAPQIVLCTRGEAHLTSAGISLRIGPGHAVYVPARERVTVTGQGTAFRATVALSGDRPDTGGH</sequence>
<accession>A0ABP5Z8X7</accession>
<reference evidence="2" key="1">
    <citation type="journal article" date="2019" name="Int. J. Syst. Evol. Microbiol.">
        <title>The Global Catalogue of Microorganisms (GCM) 10K type strain sequencing project: providing services to taxonomists for standard genome sequencing and annotation.</title>
        <authorList>
            <consortium name="The Broad Institute Genomics Platform"/>
            <consortium name="The Broad Institute Genome Sequencing Center for Infectious Disease"/>
            <person name="Wu L."/>
            <person name="Ma J."/>
        </authorList>
    </citation>
    <scope>NUCLEOTIDE SEQUENCE [LARGE SCALE GENOMIC DNA]</scope>
    <source>
        <strain evidence="2">JCM 5062</strain>
    </source>
</reference>
<dbReference type="SUPFAM" id="SSF51182">
    <property type="entry name" value="RmlC-like cupins"/>
    <property type="match status" value="1"/>
</dbReference>
<organism evidence="1 2">
    <name type="scientific">Streptomyces gobitricini</name>
    <dbReference type="NCBI Taxonomy" id="68211"/>
    <lineage>
        <taxon>Bacteria</taxon>
        <taxon>Bacillati</taxon>
        <taxon>Actinomycetota</taxon>
        <taxon>Actinomycetes</taxon>
        <taxon>Kitasatosporales</taxon>
        <taxon>Streptomycetaceae</taxon>
        <taxon>Streptomyces</taxon>
    </lineage>
</organism>
<evidence type="ECO:0008006" key="3">
    <source>
        <dbReference type="Google" id="ProtNLM"/>
    </source>
</evidence>
<proteinExistence type="predicted"/>
<dbReference type="Gene3D" id="2.60.120.10">
    <property type="entry name" value="Jelly Rolls"/>
    <property type="match status" value="2"/>
</dbReference>
<protein>
    <recommendedName>
        <fullName evidence="3">Mannose-6-phosphate isomerase</fullName>
    </recommendedName>
</protein>
<dbReference type="InterPro" id="IPR014710">
    <property type="entry name" value="RmlC-like_jellyroll"/>
</dbReference>
<evidence type="ECO:0000313" key="2">
    <source>
        <dbReference type="Proteomes" id="UP001499942"/>
    </source>
</evidence>
<comment type="caution">
    <text evidence="1">The sequence shown here is derived from an EMBL/GenBank/DDBJ whole genome shotgun (WGS) entry which is preliminary data.</text>
</comment>
<dbReference type="EMBL" id="BAAASR010000015">
    <property type="protein sequence ID" value="GAA2494366.1"/>
    <property type="molecule type" value="Genomic_DNA"/>
</dbReference>
<dbReference type="Proteomes" id="UP001499942">
    <property type="component" value="Unassembled WGS sequence"/>
</dbReference>
<dbReference type="PANTHER" id="PTHR10309:SF0">
    <property type="entry name" value="MANNOSE-6-PHOSPHATE ISOMERASE"/>
    <property type="match status" value="1"/>
</dbReference>